<dbReference type="PANTHER" id="PTHR48050">
    <property type="entry name" value="STEROL 3-BETA-GLUCOSYLTRANSFERASE"/>
    <property type="match status" value="1"/>
</dbReference>
<dbReference type="PANTHER" id="PTHR48050:SF13">
    <property type="entry name" value="STEROL 3-BETA-GLUCOSYLTRANSFERASE UGT80A2"/>
    <property type="match status" value="1"/>
</dbReference>
<dbReference type="Pfam" id="PF03033">
    <property type="entry name" value="Glyco_transf_28"/>
    <property type="match status" value="1"/>
</dbReference>
<dbReference type="InterPro" id="IPR050426">
    <property type="entry name" value="Glycosyltransferase_28"/>
</dbReference>
<sequence length="411" mass="43088">MRVLMICPGTRGDVAPMAGLGSRLQKLGYEVSIAANPAYAHLVVRSGCEYRPLPGDLGRIIKRVTPGGAKSSGGMLTTWRELSEYMDQAATGTLAAVEAGADVILANSVAPYAYDVAEAVGIPAVGTHLQPVEPSADYPPVLLGSARNLGRLGNRIIGERVLAGPAPYDAPTARLRHELGLPKLSRQAAERRRARANSTVLHGISPTVLRRPADWRPGLVMAGYWWPVPEPEWSPSAELEDFLSAGPPPVFVGFGSSAALEAGFVLEAIRRAGVRAVLQGAGDLSDDDAIGIGAVPHEWLFPRMAVVAHHAGSGTTAASLRAGVPTVCVPVYTDQPLWAARVAALGAGPRPVPYKGLTVERLACAIREAVSTPSYAARARILAARIGNEDGASAVLRTLRNLPTGSQLSAL</sequence>
<gene>
    <name evidence="3" type="ORF">KSW38_03515</name>
</gene>
<name>A0ABS6I159_9MICC</name>
<comment type="caution">
    <text evidence="3">The sequence shown here is derived from an EMBL/GenBank/DDBJ whole genome shotgun (WGS) entry which is preliminary data.</text>
</comment>
<evidence type="ECO:0000313" key="3">
    <source>
        <dbReference type="EMBL" id="MBU8865364.1"/>
    </source>
</evidence>
<evidence type="ECO:0000313" key="4">
    <source>
        <dbReference type="Proteomes" id="UP000824166"/>
    </source>
</evidence>
<proteinExistence type="predicted"/>
<accession>A0ABS6I159</accession>
<dbReference type="RefSeq" id="WP_216922747.1">
    <property type="nucleotide sequence ID" value="NZ_JAHOPC010000001.1"/>
</dbReference>
<dbReference type="InterPro" id="IPR004276">
    <property type="entry name" value="GlycoTrans_28_N"/>
</dbReference>
<dbReference type="Proteomes" id="UP000824166">
    <property type="component" value="Unassembled WGS sequence"/>
</dbReference>
<dbReference type="InterPro" id="IPR010610">
    <property type="entry name" value="EryCIII-like_C"/>
</dbReference>
<evidence type="ECO:0000259" key="1">
    <source>
        <dbReference type="Pfam" id="PF03033"/>
    </source>
</evidence>
<reference evidence="3 4" key="1">
    <citation type="submission" date="2021-06" db="EMBL/GenBank/DDBJ databases">
        <authorList>
            <person name="Jeong J.W."/>
        </authorList>
    </citation>
    <scope>NUCLEOTIDE SEQUENCE [LARGE SCALE GENOMIC DNA]</scope>
    <source>
        <strain evidence="3 4">MMS21-TAE1-1</strain>
    </source>
</reference>
<organism evidence="3 4">
    <name type="scientific">Paenarthrobacter aromaticivorans</name>
    <dbReference type="NCBI Taxonomy" id="2849150"/>
    <lineage>
        <taxon>Bacteria</taxon>
        <taxon>Bacillati</taxon>
        <taxon>Actinomycetota</taxon>
        <taxon>Actinomycetes</taxon>
        <taxon>Micrococcales</taxon>
        <taxon>Micrococcaceae</taxon>
        <taxon>Paenarthrobacter</taxon>
    </lineage>
</organism>
<feature type="domain" description="Glycosyltransferase family 28 N-terminal" evidence="1">
    <location>
        <begin position="4"/>
        <end position="124"/>
    </location>
</feature>
<dbReference type="InterPro" id="IPR002213">
    <property type="entry name" value="UDP_glucos_trans"/>
</dbReference>
<protein>
    <submittedName>
        <fullName evidence="3">Glycosyltransferase</fullName>
    </submittedName>
</protein>
<dbReference type="Pfam" id="PF06722">
    <property type="entry name" value="EryCIII-like_C"/>
    <property type="match status" value="1"/>
</dbReference>
<dbReference type="EMBL" id="JAHOPC010000001">
    <property type="protein sequence ID" value="MBU8865364.1"/>
    <property type="molecule type" value="Genomic_DNA"/>
</dbReference>
<evidence type="ECO:0000259" key="2">
    <source>
        <dbReference type="Pfam" id="PF06722"/>
    </source>
</evidence>
<dbReference type="CDD" id="cd03784">
    <property type="entry name" value="GT1_Gtf-like"/>
    <property type="match status" value="1"/>
</dbReference>
<keyword evidence="4" id="KW-1185">Reference proteome</keyword>
<feature type="domain" description="Erythromycin biosynthesis protein CIII-like C-terminal" evidence="2">
    <location>
        <begin position="292"/>
        <end position="385"/>
    </location>
</feature>